<accession>A0A2H6BYP3</accession>
<dbReference type="Proteomes" id="UP000236321">
    <property type="component" value="Unassembled WGS sequence"/>
</dbReference>
<dbReference type="EMBL" id="BEYQ01000020">
    <property type="protein sequence ID" value="GBD55323.1"/>
    <property type="molecule type" value="Genomic_DNA"/>
</dbReference>
<organism evidence="1 2">
    <name type="scientific">Microcystis aeruginosa NIES-298</name>
    <dbReference type="NCBI Taxonomy" id="449468"/>
    <lineage>
        <taxon>Bacteria</taxon>
        <taxon>Bacillati</taxon>
        <taxon>Cyanobacteriota</taxon>
        <taxon>Cyanophyceae</taxon>
        <taxon>Oscillatoriophycideae</taxon>
        <taxon>Chroococcales</taxon>
        <taxon>Microcystaceae</taxon>
        <taxon>Microcystis</taxon>
    </lineage>
</organism>
<protein>
    <submittedName>
        <fullName evidence="1">Uncharacterized protein</fullName>
    </submittedName>
</protein>
<reference evidence="2" key="1">
    <citation type="submission" date="2017-12" db="EMBL/GenBank/DDBJ databases">
        <title>Improved Draft Genome Sequence of Microcystis aeruginosa NIES-298, a Microcystin-Producing Cyanobacterium from Lake Kasumigaura, Japan.</title>
        <authorList>
            <person name="Yamaguchi H."/>
            <person name="Suzuki S."/>
            <person name="Kawachi M."/>
        </authorList>
    </citation>
    <scope>NUCLEOTIDE SEQUENCE [LARGE SCALE GENOMIC DNA]</scope>
    <source>
        <strain evidence="2">NIES-298</strain>
    </source>
</reference>
<proteinExistence type="predicted"/>
<sequence length="321" mass="35493">MNTKSFNIFPWLASLGVAWSLGFVYNVIYGGELSWLRMMYEEKLAIAAKVEGPRRLIVTAGSGAHYSINSELMAKELGIPVVNFGLQGDIGLNVIAAMILEKARKGDVILLIPEYLMLMDEDGFNRGEGLWGSAPFSVAIGKPGLGGIPLKTMIEDTWLLGIPGMRAVTKSTVDLFTKGRMTGYLSDPITNTGDPTIVKEKTGKWKWWQMTFDTPVSAHSIKLIEKLKKDLEAKGATLVVSLPWVYAKNDGKTLANIRKSAEELSRVVPTIYDPKDLNIKTDSTIFADTHYHLLPLARIIRSEQLVSELKPLLNTTENKNP</sequence>
<dbReference type="AlphaFoldDB" id="A0A2H6BYP3"/>
<gene>
    <name evidence="1" type="ORF">BGM30_44160</name>
</gene>
<name>A0A2H6BYP3_MICAE</name>
<dbReference type="RefSeq" id="WP_103113420.1">
    <property type="nucleotide sequence ID" value="NZ_BEIU01000004.1"/>
</dbReference>
<evidence type="ECO:0000313" key="1">
    <source>
        <dbReference type="EMBL" id="GBD55323.1"/>
    </source>
</evidence>
<comment type="caution">
    <text evidence="1">The sequence shown here is derived from an EMBL/GenBank/DDBJ whole genome shotgun (WGS) entry which is preliminary data.</text>
</comment>
<evidence type="ECO:0000313" key="2">
    <source>
        <dbReference type="Proteomes" id="UP000236321"/>
    </source>
</evidence>